<dbReference type="Proteomes" id="UP000594262">
    <property type="component" value="Unplaced"/>
</dbReference>
<dbReference type="PANTHER" id="PTHR15544">
    <property type="entry name" value="OSMOSIS RESPONSIVE FACTOR"/>
    <property type="match status" value="1"/>
</dbReference>
<dbReference type="InterPro" id="IPR011990">
    <property type="entry name" value="TPR-like_helical_dom_sf"/>
</dbReference>
<reference evidence="3" key="1">
    <citation type="submission" date="2021-01" db="UniProtKB">
        <authorList>
            <consortium name="EnsemblMetazoa"/>
        </authorList>
    </citation>
    <scope>IDENTIFICATION</scope>
</reference>
<accession>A0A7M5UZ62</accession>
<sequence length="230" mass="26708">MMASLTWKKSRKNVSSSAAKLFQNEDEEENEEEIIEDWRDIVPSKKSKVMLEDSVQKSKRLVNDATQLADEERYWEALQKFDEALSFTPLNEKIHEMKAQILLELGEIFPAVQAAEQVVKLNPTWAEGFQTLGRTQISIGEIDMALKSFCRAYHLNPTLDDLFEEDIKWARELLKQKEEMKKTEESKETERSNGEEEKCAKCHRCFKVNEKALSMNGNEEKKTEDEIPKT</sequence>
<dbReference type="GeneID" id="136809399"/>
<dbReference type="AlphaFoldDB" id="A0A7M5UZ62"/>
<dbReference type="SUPFAM" id="SSF48452">
    <property type="entry name" value="TPR-like"/>
    <property type="match status" value="1"/>
</dbReference>
<dbReference type="EnsemblMetazoa" id="CLYHEMT000843.1">
    <property type="protein sequence ID" value="CLYHEMP000843.1"/>
    <property type="gene ID" value="CLYHEMG000843"/>
</dbReference>
<evidence type="ECO:0000313" key="4">
    <source>
        <dbReference type="Proteomes" id="UP000594262"/>
    </source>
</evidence>
<organism evidence="3 4">
    <name type="scientific">Clytia hemisphaerica</name>
    <dbReference type="NCBI Taxonomy" id="252671"/>
    <lineage>
        <taxon>Eukaryota</taxon>
        <taxon>Metazoa</taxon>
        <taxon>Cnidaria</taxon>
        <taxon>Hydrozoa</taxon>
        <taxon>Hydroidolina</taxon>
        <taxon>Leptothecata</taxon>
        <taxon>Obeliida</taxon>
        <taxon>Clytiidae</taxon>
        <taxon>Clytia</taxon>
    </lineage>
</organism>
<dbReference type="OrthoDB" id="2423701at2759"/>
<dbReference type="RefSeq" id="XP_066922027.1">
    <property type="nucleotide sequence ID" value="XM_067065926.1"/>
</dbReference>
<protein>
    <submittedName>
        <fullName evidence="3">Uncharacterized protein</fullName>
    </submittedName>
</protein>
<dbReference type="PANTHER" id="PTHR15544:SF0">
    <property type="entry name" value="TETRATRICOPEPTIDE REPEAT PROTEIN 33"/>
    <property type="match status" value="1"/>
</dbReference>
<evidence type="ECO:0000313" key="3">
    <source>
        <dbReference type="EnsemblMetazoa" id="CLYHEMP000843.1"/>
    </source>
</evidence>
<dbReference type="SMART" id="SM00028">
    <property type="entry name" value="TPR"/>
    <property type="match status" value="3"/>
</dbReference>
<dbReference type="InterPro" id="IPR019734">
    <property type="entry name" value="TPR_rpt"/>
</dbReference>
<dbReference type="PROSITE" id="PS50005">
    <property type="entry name" value="TPR"/>
    <property type="match status" value="1"/>
</dbReference>
<keyword evidence="1" id="KW-0802">TPR repeat</keyword>
<evidence type="ECO:0000256" key="1">
    <source>
        <dbReference type="PROSITE-ProRule" id="PRU00339"/>
    </source>
</evidence>
<dbReference type="Gene3D" id="1.25.40.10">
    <property type="entry name" value="Tetratricopeptide repeat domain"/>
    <property type="match status" value="1"/>
</dbReference>
<feature type="repeat" description="TPR" evidence="1">
    <location>
        <begin position="126"/>
        <end position="159"/>
    </location>
</feature>
<evidence type="ECO:0000256" key="2">
    <source>
        <dbReference type="SAM" id="MobiDB-lite"/>
    </source>
</evidence>
<keyword evidence="4" id="KW-1185">Reference proteome</keyword>
<name>A0A7M5UZ62_9CNID</name>
<feature type="region of interest" description="Disordered" evidence="2">
    <location>
        <begin position="1"/>
        <end position="29"/>
    </location>
</feature>
<proteinExistence type="predicted"/>
<feature type="region of interest" description="Disordered" evidence="2">
    <location>
        <begin position="178"/>
        <end position="197"/>
    </location>
</feature>
<dbReference type="InterPro" id="IPR052658">
    <property type="entry name" value="TPR-containing"/>
</dbReference>